<reference evidence="8 9" key="1">
    <citation type="submission" date="2017-10" db="EMBL/GenBank/DDBJ databases">
        <title>Draft genome of Longimonas halophila.</title>
        <authorList>
            <person name="Goh K.M."/>
            <person name="Shamsir M.S."/>
            <person name="Lim S.W."/>
        </authorList>
    </citation>
    <scope>NUCLEOTIDE SEQUENCE [LARGE SCALE GENOMIC DNA]</scope>
    <source>
        <strain evidence="8 9">KCTC 42399</strain>
    </source>
</reference>
<dbReference type="GO" id="GO:0003723">
    <property type="term" value="F:RNA binding"/>
    <property type="evidence" value="ECO:0007669"/>
    <property type="project" value="TreeGrafter"/>
</dbReference>
<keyword evidence="3 5" id="KW-0687">Ribonucleoprotein</keyword>
<dbReference type="InterPro" id="IPR014721">
    <property type="entry name" value="Ribsml_uS5_D2-typ_fold_subgr"/>
</dbReference>
<name>A0A2H3NPR4_9BACT</name>
<comment type="caution">
    <text evidence="8">The sequence shown here is derived from an EMBL/GenBank/DDBJ whole genome shotgun (WGS) entry which is preliminary data.</text>
</comment>
<dbReference type="Pfam" id="PF00380">
    <property type="entry name" value="Ribosomal_S9"/>
    <property type="match status" value="1"/>
</dbReference>
<proteinExistence type="inferred from homology"/>
<dbReference type="AlphaFoldDB" id="A0A2H3NPR4"/>
<dbReference type="GO" id="GO:0006412">
    <property type="term" value="P:translation"/>
    <property type="evidence" value="ECO:0007669"/>
    <property type="project" value="UniProtKB-UniRule"/>
</dbReference>
<keyword evidence="2 5" id="KW-0689">Ribosomal protein</keyword>
<accession>A0A2H3NPR4</accession>
<evidence type="ECO:0000256" key="3">
    <source>
        <dbReference type="ARBA" id="ARBA00023274"/>
    </source>
</evidence>
<dbReference type="GO" id="GO:0003735">
    <property type="term" value="F:structural constituent of ribosome"/>
    <property type="evidence" value="ECO:0007669"/>
    <property type="project" value="InterPro"/>
</dbReference>
<dbReference type="EMBL" id="PDEP01000002">
    <property type="protein sequence ID" value="PEN08845.1"/>
    <property type="molecule type" value="Genomic_DNA"/>
</dbReference>
<dbReference type="PROSITE" id="PS00360">
    <property type="entry name" value="RIBOSOMAL_S9"/>
    <property type="match status" value="1"/>
</dbReference>
<evidence type="ECO:0000256" key="6">
    <source>
        <dbReference type="RuleBase" id="RU003815"/>
    </source>
</evidence>
<evidence type="ECO:0000256" key="5">
    <source>
        <dbReference type="HAMAP-Rule" id="MF_00532"/>
    </source>
</evidence>
<dbReference type="NCBIfam" id="NF001099">
    <property type="entry name" value="PRK00132.1"/>
    <property type="match status" value="1"/>
</dbReference>
<dbReference type="SUPFAM" id="SSF54211">
    <property type="entry name" value="Ribosomal protein S5 domain 2-like"/>
    <property type="match status" value="1"/>
</dbReference>
<dbReference type="FunFam" id="3.30.230.10:FF:000001">
    <property type="entry name" value="30S ribosomal protein S9"/>
    <property type="match status" value="1"/>
</dbReference>
<feature type="compositionally biased region" description="Basic residues" evidence="7">
    <location>
        <begin position="118"/>
        <end position="132"/>
    </location>
</feature>
<dbReference type="OrthoDB" id="9803965at2"/>
<dbReference type="PANTHER" id="PTHR21569:SF1">
    <property type="entry name" value="SMALL RIBOSOMAL SUBUNIT PROTEIN US9M"/>
    <property type="match status" value="1"/>
</dbReference>
<dbReference type="GO" id="GO:0015935">
    <property type="term" value="C:small ribosomal subunit"/>
    <property type="evidence" value="ECO:0007669"/>
    <property type="project" value="UniProtKB-ARBA"/>
</dbReference>
<evidence type="ECO:0000256" key="2">
    <source>
        <dbReference type="ARBA" id="ARBA00022980"/>
    </source>
</evidence>
<dbReference type="InterPro" id="IPR020574">
    <property type="entry name" value="Ribosomal_uS9_CS"/>
</dbReference>
<dbReference type="InterPro" id="IPR020568">
    <property type="entry name" value="Ribosomal_Su5_D2-typ_SF"/>
</dbReference>
<dbReference type="InterPro" id="IPR000754">
    <property type="entry name" value="Ribosomal_uS9"/>
</dbReference>
<dbReference type="InterPro" id="IPR023035">
    <property type="entry name" value="Ribosomal_uS9_bac/plastid"/>
</dbReference>
<sequence length="132" mass="14773">MASIKQFNAVGRRKTSTARVYLRPGDGTSFTVNGKDASEYFPVAWRRRELDQPFVVTDTVGNFDVLVNASGGGLTGQAEAARLGIARALVEFDEELRPALRNAGYLTRDDRMVERKKYGQPKARKKSQYSKR</sequence>
<dbReference type="PANTHER" id="PTHR21569">
    <property type="entry name" value="RIBOSOMAL PROTEIN S9"/>
    <property type="match status" value="1"/>
</dbReference>
<keyword evidence="9" id="KW-1185">Reference proteome</keyword>
<dbReference type="Proteomes" id="UP000221024">
    <property type="component" value="Unassembled WGS sequence"/>
</dbReference>
<evidence type="ECO:0000256" key="4">
    <source>
        <dbReference type="ARBA" id="ARBA00035259"/>
    </source>
</evidence>
<evidence type="ECO:0000256" key="7">
    <source>
        <dbReference type="SAM" id="MobiDB-lite"/>
    </source>
</evidence>
<dbReference type="Gene3D" id="3.30.230.10">
    <property type="match status" value="1"/>
</dbReference>
<protein>
    <recommendedName>
        <fullName evidence="4 5">Small ribosomal subunit protein uS9</fullName>
    </recommendedName>
</protein>
<dbReference type="GO" id="GO:0005737">
    <property type="term" value="C:cytoplasm"/>
    <property type="evidence" value="ECO:0007669"/>
    <property type="project" value="UniProtKB-ARBA"/>
</dbReference>
<evidence type="ECO:0000313" key="9">
    <source>
        <dbReference type="Proteomes" id="UP000221024"/>
    </source>
</evidence>
<dbReference type="HAMAP" id="MF_00532_B">
    <property type="entry name" value="Ribosomal_uS9_B"/>
    <property type="match status" value="1"/>
</dbReference>
<evidence type="ECO:0000313" key="8">
    <source>
        <dbReference type="EMBL" id="PEN08845.1"/>
    </source>
</evidence>
<organism evidence="8 9">
    <name type="scientific">Longimonas halophila</name>
    <dbReference type="NCBI Taxonomy" id="1469170"/>
    <lineage>
        <taxon>Bacteria</taxon>
        <taxon>Pseudomonadati</taxon>
        <taxon>Rhodothermota</taxon>
        <taxon>Rhodothermia</taxon>
        <taxon>Rhodothermales</taxon>
        <taxon>Salisaetaceae</taxon>
        <taxon>Longimonas</taxon>
    </lineage>
</organism>
<comment type="similarity">
    <text evidence="1 5 6">Belongs to the universal ribosomal protein uS9 family.</text>
</comment>
<evidence type="ECO:0000256" key="1">
    <source>
        <dbReference type="ARBA" id="ARBA00005251"/>
    </source>
</evidence>
<gene>
    <name evidence="5" type="primary">rpsI</name>
    <name evidence="8" type="ORF">CRI93_03600</name>
</gene>
<feature type="region of interest" description="Disordered" evidence="7">
    <location>
        <begin position="111"/>
        <end position="132"/>
    </location>
</feature>
<dbReference type="RefSeq" id="WP_098061242.1">
    <property type="nucleotide sequence ID" value="NZ_PDEP01000002.1"/>
</dbReference>